<evidence type="ECO:0000259" key="7">
    <source>
        <dbReference type="PROSITE" id="PS50110"/>
    </source>
</evidence>
<dbReference type="InterPro" id="IPR003594">
    <property type="entry name" value="HATPase_dom"/>
</dbReference>
<evidence type="ECO:0000259" key="6">
    <source>
        <dbReference type="PROSITE" id="PS50109"/>
    </source>
</evidence>
<name>A0A6J4E4G7_9PSED</name>
<dbReference type="PROSITE" id="PS50110">
    <property type="entry name" value="RESPONSE_REGULATORY"/>
    <property type="match status" value="1"/>
</dbReference>
<dbReference type="SUPFAM" id="SSF47384">
    <property type="entry name" value="Homodimeric domain of signal transducing histidine kinase"/>
    <property type="match status" value="1"/>
</dbReference>
<dbReference type="Pfam" id="PF00512">
    <property type="entry name" value="HisKA"/>
    <property type="match status" value="1"/>
</dbReference>
<evidence type="ECO:0000256" key="1">
    <source>
        <dbReference type="ARBA" id="ARBA00000085"/>
    </source>
</evidence>
<comment type="catalytic activity">
    <reaction evidence="1">
        <text>ATP + protein L-histidine = ADP + protein N-phospho-L-histidine.</text>
        <dbReference type="EC" id="2.7.13.3"/>
    </reaction>
</comment>
<evidence type="ECO:0000256" key="2">
    <source>
        <dbReference type="ARBA" id="ARBA00012438"/>
    </source>
</evidence>
<dbReference type="Gene3D" id="3.40.50.2300">
    <property type="match status" value="1"/>
</dbReference>
<dbReference type="Proteomes" id="UP000509383">
    <property type="component" value="Chromosome"/>
</dbReference>
<feature type="domain" description="Response regulatory" evidence="7">
    <location>
        <begin position="5"/>
        <end position="123"/>
    </location>
</feature>
<dbReference type="Pfam" id="PF02518">
    <property type="entry name" value="HATPase_c"/>
    <property type="match status" value="1"/>
</dbReference>
<evidence type="ECO:0000256" key="5">
    <source>
        <dbReference type="SAM" id="Coils"/>
    </source>
</evidence>
<organism evidence="8 9">
    <name type="scientific">Pseudomonas tohonis</name>
    <dbReference type="NCBI Taxonomy" id="2725477"/>
    <lineage>
        <taxon>Bacteria</taxon>
        <taxon>Pseudomonadati</taxon>
        <taxon>Pseudomonadota</taxon>
        <taxon>Gammaproteobacteria</taxon>
        <taxon>Pseudomonadales</taxon>
        <taxon>Pseudomonadaceae</taxon>
        <taxon>Pseudomonas</taxon>
    </lineage>
</organism>
<dbReference type="SUPFAM" id="SSF52172">
    <property type="entry name" value="CheY-like"/>
    <property type="match status" value="1"/>
</dbReference>
<keyword evidence="5" id="KW-0175">Coiled coil</keyword>
<dbReference type="InterPro" id="IPR001789">
    <property type="entry name" value="Sig_transdc_resp-reg_receiver"/>
</dbReference>
<proteinExistence type="predicted"/>
<dbReference type="Pfam" id="PF00072">
    <property type="entry name" value="Response_reg"/>
    <property type="match status" value="1"/>
</dbReference>
<sequence>MRNRRILIIDDMDANRYVLRKILASEPGYEVLEAANGGDGLARLESGVDLVILDINLPDMSGFELIQKAEQRLGHDKLPAIINISATFMSGKDKAMGLNTGARAYLTHPINPDEMLATISSLMRSDSKLEDVEKQREVAEAQSENLRAEKIMLERFMRSFSHDLRSPLAAAVMVAGLMQKNPARRTEEMITLLEENLRRIDKMVANILDISHVSMGGGIRLIGEQMPLAPLLEEAVANLRLQVENPLTLDAEGAGQLVFWDKLAFLRIFDNLVLNAAKHGEAGTTIEVSQRVENDRVLLCVSNRGAFPEEVLANLATPYFISTRSDTKSWDLGLPIVKALCESYGGSVAFANQEGRAEVHLSLPAALVATP</sequence>
<dbReference type="GO" id="GO:0000155">
    <property type="term" value="F:phosphorelay sensor kinase activity"/>
    <property type="evidence" value="ECO:0007669"/>
    <property type="project" value="InterPro"/>
</dbReference>
<dbReference type="PANTHER" id="PTHR43547">
    <property type="entry name" value="TWO-COMPONENT HISTIDINE KINASE"/>
    <property type="match status" value="1"/>
</dbReference>
<evidence type="ECO:0000256" key="3">
    <source>
        <dbReference type="ARBA" id="ARBA00022553"/>
    </source>
</evidence>
<dbReference type="AlphaFoldDB" id="A0A6J4E4G7"/>
<keyword evidence="8" id="KW-0418">Kinase</keyword>
<gene>
    <name evidence="8" type="ORF">TUM18999_29280</name>
</gene>
<dbReference type="KEGG" id="ptw:TUM18999_29280"/>
<dbReference type="SMART" id="SM00448">
    <property type="entry name" value="REC"/>
    <property type="match status" value="1"/>
</dbReference>
<evidence type="ECO:0000313" key="9">
    <source>
        <dbReference type="Proteomes" id="UP000509383"/>
    </source>
</evidence>
<dbReference type="InterPro" id="IPR036890">
    <property type="entry name" value="HATPase_C_sf"/>
</dbReference>
<dbReference type="InterPro" id="IPR011006">
    <property type="entry name" value="CheY-like_superfamily"/>
</dbReference>
<accession>A0A6J4E4G7</accession>
<dbReference type="InterPro" id="IPR005467">
    <property type="entry name" value="His_kinase_dom"/>
</dbReference>
<dbReference type="PROSITE" id="PS50109">
    <property type="entry name" value="HIS_KIN"/>
    <property type="match status" value="1"/>
</dbReference>
<dbReference type="SMART" id="SM00387">
    <property type="entry name" value="HATPase_c"/>
    <property type="match status" value="1"/>
</dbReference>
<feature type="coiled-coil region" evidence="5">
    <location>
        <begin position="122"/>
        <end position="149"/>
    </location>
</feature>
<feature type="modified residue" description="4-aspartylphosphate" evidence="4">
    <location>
        <position position="54"/>
    </location>
</feature>
<dbReference type="RefSeq" id="WP_173178707.1">
    <property type="nucleotide sequence ID" value="NZ_AP023189.1"/>
</dbReference>
<dbReference type="SMART" id="SM00388">
    <property type="entry name" value="HisKA"/>
    <property type="match status" value="1"/>
</dbReference>
<keyword evidence="8" id="KW-0808">Transferase</keyword>
<reference evidence="8 9" key="1">
    <citation type="submission" date="2020-05" db="EMBL/GenBank/DDBJ databases">
        <title>Characterization of novel class B3 metallo-beta-lactamase from novel Pseudomonas species.</title>
        <authorList>
            <person name="Yamada K."/>
            <person name="Aoki K."/>
            <person name="Ishii Y."/>
        </authorList>
    </citation>
    <scope>NUCLEOTIDE SEQUENCE [LARGE SCALE GENOMIC DNA]</scope>
    <source>
        <strain evidence="8 9">TUM18999</strain>
    </source>
</reference>
<dbReference type="InterPro" id="IPR003661">
    <property type="entry name" value="HisK_dim/P_dom"/>
</dbReference>
<dbReference type="EMBL" id="AP023189">
    <property type="protein sequence ID" value="BCG24737.1"/>
    <property type="molecule type" value="Genomic_DNA"/>
</dbReference>
<dbReference type="PANTHER" id="PTHR43547:SF2">
    <property type="entry name" value="HYBRID SIGNAL TRANSDUCTION HISTIDINE KINASE C"/>
    <property type="match status" value="1"/>
</dbReference>
<keyword evidence="3 4" id="KW-0597">Phosphoprotein</keyword>
<dbReference type="SUPFAM" id="SSF55874">
    <property type="entry name" value="ATPase domain of HSP90 chaperone/DNA topoisomerase II/histidine kinase"/>
    <property type="match status" value="1"/>
</dbReference>
<evidence type="ECO:0000256" key="4">
    <source>
        <dbReference type="PROSITE-ProRule" id="PRU00169"/>
    </source>
</evidence>
<dbReference type="InterPro" id="IPR036097">
    <property type="entry name" value="HisK_dim/P_sf"/>
</dbReference>
<dbReference type="CDD" id="cd00082">
    <property type="entry name" value="HisKA"/>
    <property type="match status" value="1"/>
</dbReference>
<protein>
    <recommendedName>
        <fullName evidence="2">histidine kinase</fullName>
        <ecNumber evidence="2">2.7.13.3</ecNumber>
    </recommendedName>
</protein>
<evidence type="ECO:0000313" key="8">
    <source>
        <dbReference type="EMBL" id="BCG24737.1"/>
    </source>
</evidence>
<dbReference type="EC" id="2.7.13.3" evidence="2"/>
<dbReference type="Gene3D" id="3.30.565.10">
    <property type="entry name" value="Histidine kinase-like ATPase, C-terminal domain"/>
    <property type="match status" value="1"/>
</dbReference>
<dbReference type="Gene3D" id="1.10.287.130">
    <property type="match status" value="1"/>
</dbReference>
<feature type="domain" description="Histidine kinase" evidence="6">
    <location>
        <begin position="159"/>
        <end position="367"/>
    </location>
</feature>